<evidence type="ECO:0000313" key="2">
    <source>
        <dbReference type="Proteomes" id="UP000324269"/>
    </source>
</evidence>
<evidence type="ECO:0000313" key="1">
    <source>
        <dbReference type="EMBL" id="TYS88329.1"/>
    </source>
</evidence>
<dbReference type="OrthoDB" id="9971698at2"/>
<accession>A0A5D4UNG5</accession>
<dbReference type="Proteomes" id="UP000324269">
    <property type="component" value="Unassembled WGS sequence"/>
</dbReference>
<name>A0A5D4UNG5_9BACI</name>
<comment type="caution">
    <text evidence="1">The sequence shown here is derived from an EMBL/GenBank/DDBJ whole genome shotgun (WGS) entry which is preliminary data.</text>
</comment>
<organism evidence="1 2">
    <name type="scientific">Rossellomorea aquimaris</name>
    <dbReference type="NCBI Taxonomy" id="189382"/>
    <lineage>
        <taxon>Bacteria</taxon>
        <taxon>Bacillati</taxon>
        <taxon>Bacillota</taxon>
        <taxon>Bacilli</taxon>
        <taxon>Bacillales</taxon>
        <taxon>Bacillaceae</taxon>
        <taxon>Rossellomorea</taxon>
    </lineage>
</organism>
<reference evidence="1 2" key="1">
    <citation type="submission" date="2019-08" db="EMBL/GenBank/DDBJ databases">
        <title>Bacillus genomes from the desert of Cuatro Cienegas, Coahuila.</title>
        <authorList>
            <person name="Olmedo-Alvarez G."/>
        </authorList>
    </citation>
    <scope>NUCLEOTIDE SEQUENCE [LARGE SCALE GENOMIC DNA]</scope>
    <source>
        <strain evidence="1 2">CH87b_3T</strain>
    </source>
</reference>
<dbReference type="RefSeq" id="WP_148967629.1">
    <property type="nucleotide sequence ID" value="NZ_JBNIKW010000001.1"/>
</dbReference>
<protein>
    <submittedName>
        <fullName evidence="1">Uncharacterized protein</fullName>
    </submittedName>
</protein>
<proteinExistence type="predicted"/>
<dbReference type="AlphaFoldDB" id="A0A5D4UNG5"/>
<dbReference type="EMBL" id="VTEZ01000001">
    <property type="protein sequence ID" value="TYS88329.1"/>
    <property type="molecule type" value="Genomic_DNA"/>
</dbReference>
<sequence>MERKSVVKELITIFSKYHKKHESFKEFCLENPVLEKSIEVFDEELEDLIYLNLKQLGICENDETEQYCKENWTINTCYNLIKLASEDDKYVKAAIDIVSDWENLKTYTSKVESHTWFYYKDVLVEHS</sequence>
<gene>
    <name evidence="1" type="ORF">FZC85_02500</name>
</gene>